<keyword evidence="2" id="KW-1185">Reference proteome</keyword>
<reference evidence="1 2" key="1">
    <citation type="submission" date="2018-06" db="EMBL/GenBank/DDBJ databases">
        <title>Complete genome of Desulfovibrio indonesiensis P37SLT.</title>
        <authorList>
            <person name="Crispim J.S."/>
            <person name="Vidigal P.M.P."/>
            <person name="Silva L.C.F."/>
            <person name="Laguardia C.N."/>
            <person name="Araujo L.C."/>
            <person name="Dias R.S."/>
            <person name="Sousa M.P."/>
            <person name="Paula S.O."/>
            <person name="Silva C."/>
        </authorList>
    </citation>
    <scope>NUCLEOTIDE SEQUENCE [LARGE SCALE GENOMIC DNA]</scope>
    <source>
        <strain evidence="1 2">P37SLT</strain>
    </source>
</reference>
<name>A0A7M3MCA0_9BACT</name>
<dbReference type="OrthoDB" id="5459098at2"/>
<proteinExistence type="predicted"/>
<gene>
    <name evidence="1" type="ORF">DPQ33_13485</name>
</gene>
<organism evidence="1 2">
    <name type="scientific">Oceanidesulfovibrio indonesiensis</name>
    <dbReference type="NCBI Taxonomy" id="54767"/>
    <lineage>
        <taxon>Bacteria</taxon>
        <taxon>Pseudomonadati</taxon>
        <taxon>Thermodesulfobacteriota</taxon>
        <taxon>Desulfovibrionia</taxon>
        <taxon>Desulfovibrionales</taxon>
        <taxon>Desulfovibrionaceae</taxon>
        <taxon>Oceanidesulfovibrio</taxon>
    </lineage>
</organism>
<accession>A0A7M3MCA0</accession>
<dbReference type="Proteomes" id="UP000448292">
    <property type="component" value="Unassembled WGS sequence"/>
</dbReference>
<protein>
    <submittedName>
        <fullName evidence="1">Uncharacterized protein</fullName>
    </submittedName>
</protein>
<sequence length="80" mass="8893">MPKNDKPLTPVRPSSMELVFFYPCPFCQRQVPLIGPTQPTMAQCDACKGHFPIVPVDDKSVQFVKIMLSNGRAGVDPDFL</sequence>
<evidence type="ECO:0000313" key="1">
    <source>
        <dbReference type="EMBL" id="TVM15976.1"/>
    </source>
</evidence>
<comment type="caution">
    <text evidence="1">The sequence shown here is derived from an EMBL/GenBank/DDBJ whole genome shotgun (WGS) entry which is preliminary data.</text>
</comment>
<dbReference type="EMBL" id="QMIE01000013">
    <property type="protein sequence ID" value="TVM15976.1"/>
    <property type="molecule type" value="Genomic_DNA"/>
</dbReference>
<dbReference type="RefSeq" id="WP_144303755.1">
    <property type="nucleotide sequence ID" value="NZ_QMIE01000013.1"/>
</dbReference>
<dbReference type="AlphaFoldDB" id="A0A7M3MCA0"/>
<evidence type="ECO:0000313" key="2">
    <source>
        <dbReference type="Proteomes" id="UP000448292"/>
    </source>
</evidence>